<evidence type="ECO:0000256" key="1">
    <source>
        <dbReference type="SAM" id="Coils"/>
    </source>
</evidence>
<dbReference type="Proteomes" id="UP000053562">
    <property type="component" value="Unassembled WGS sequence"/>
</dbReference>
<organism evidence="3 4">
    <name type="scientific">Plasmodium vivax India VII</name>
    <dbReference type="NCBI Taxonomy" id="1077284"/>
    <lineage>
        <taxon>Eukaryota</taxon>
        <taxon>Sar</taxon>
        <taxon>Alveolata</taxon>
        <taxon>Apicomplexa</taxon>
        <taxon>Aconoidasida</taxon>
        <taxon>Haemosporida</taxon>
        <taxon>Plasmodiidae</taxon>
        <taxon>Plasmodium</taxon>
        <taxon>Plasmodium (Plasmodium)</taxon>
    </lineage>
</organism>
<evidence type="ECO:0000313" key="3">
    <source>
        <dbReference type="EMBL" id="KMZ76720.1"/>
    </source>
</evidence>
<keyword evidence="1" id="KW-0175">Coiled coil</keyword>
<gene>
    <name evidence="3" type="ORF">PVIIG_05719</name>
</gene>
<reference evidence="3 4" key="1">
    <citation type="submission" date="2011-08" db="EMBL/GenBank/DDBJ databases">
        <title>The Genome Sequence of Plasmodium vivax India VII.</title>
        <authorList>
            <consortium name="The Broad Institute Genome Sequencing Platform"/>
            <consortium name="The Broad Institute Genome Sequencing Center for Infectious Disease"/>
            <person name="Neafsey D."/>
            <person name="Carlton J."/>
            <person name="Barnwell J."/>
            <person name="Collins W."/>
            <person name="Escalante A."/>
            <person name="Mullikin J."/>
            <person name="Saul A."/>
            <person name="Guigo R."/>
            <person name="Camara F."/>
            <person name="Young S.K."/>
            <person name="Zeng Q."/>
            <person name="Gargeya S."/>
            <person name="Fitzgerald M."/>
            <person name="Haas B."/>
            <person name="Abouelleil A."/>
            <person name="Alvarado L."/>
            <person name="Arachchi H.M."/>
            <person name="Berlin A."/>
            <person name="Brown A."/>
            <person name="Chapman S.B."/>
            <person name="Chen Z."/>
            <person name="Dunbar C."/>
            <person name="Freedman E."/>
            <person name="Gearin G."/>
            <person name="Gellesch M."/>
            <person name="Goldberg J."/>
            <person name="Griggs A."/>
            <person name="Gujja S."/>
            <person name="Heiman D."/>
            <person name="Howarth C."/>
            <person name="Larson L."/>
            <person name="Lui A."/>
            <person name="MacDonald P.J.P."/>
            <person name="Montmayeur A."/>
            <person name="Murphy C."/>
            <person name="Neiman D."/>
            <person name="Pearson M."/>
            <person name="Priest M."/>
            <person name="Roberts A."/>
            <person name="Saif S."/>
            <person name="Shea T."/>
            <person name="Shenoy N."/>
            <person name="Sisk P."/>
            <person name="Stolte C."/>
            <person name="Sykes S."/>
            <person name="Wortman J."/>
            <person name="Nusbaum C."/>
            <person name="Birren B."/>
        </authorList>
    </citation>
    <scope>NUCLEOTIDE SEQUENCE [LARGE SCALE GENOMIC DNA]</scope>
    <source>
        <strain evidence="3 4">India VII</strain>
    </source>
</reference>
<sequence>MKKQFVDKIKEKRLDISSYINEFEPNYPQDKLQKLKNFSEVFTNFKKHLSNHHPFAGGNYNAQGTCNYISYLLYDGIRKEKKGHCDVQTFNDFKHFADTYNARGKGTICVNMINHLDLDDFHKREALYELYDVYKDHQLPHSKEKLSECKTLGHLTRIHNEIIKYYEDEENNKIIDKDLYKKRMEMKDLINKFRLKLNDSCLYFKTFEIRTSKYEEQELEKKLAAERQQKLEEKLAAERQQKLEEKLAAERQQASLLSLDTIDLDPGQDEDYPITKVTQDRQRHHTVTNHPVVTGHSRSPQGRGPLDNSLVDEQADNFYTTRSPFNSQLNAENPISEEGIIGSMRSTLSNIVQSVDPVPVVGVSGGMGALFLLFRYTPVGAFFRGGRGRVHRIPCSFNGQFLGAFPDIQDYESGYIGYGPMNPLAE</sequence>
<dbReference type="CDD" id="cd22265">
    <property type="entry name" value="UDM1_RNF168"/>
    <property type="match status" value="1"/>
</dbReference>
<feature type="compositionally biased region" description="Polar residues" evidence="2">
    <location>
        <begin position="288"/>
        <end position="300"/>
    </location>
</feature>
<dbReference type="AlphaFoldDB" id="A0A0J9S1X9"/>
<dbReference type="EMBL" id="KQ234643">
    <property type="protein sequence ID" value="KMZ76720.1"/>
    <property type="molecule type" value="Genomic_DNA"/>
</dbReference>
<feature type="coiled-coil region" evidence="1">
    <location>
        <begin position="209"/>
        <end position="260"/>
    </location>
</feature>
<feature type="region of interest" description="Disordered" evidence="2">
    <location>
        <begin position="278"/>
        <end position="310"/>
    </location>
</feature>
<evidence type="ECO:0000256" key="2">
    <source>
        <dbReference type="SAM" id="MobiDB-lite"/>
    </source>
</evidence>
<protein>
    <submittedName>
        <fullName evidence="3">Uncharacterized protein</fullName>
    </submittedName>
</protein>
<proteinExistence type="predicted"/>
<evidence type="ECO:0000313" key="4">
    <source>
        <dbReference type="Proteomes" id="UP000053562"/>
    </source>
</evidence>
<name>A0A0J9S1X9_PLAVI</name>
<accession>A0A0J9S1X9</accession>